<reference evidence="1 2" key="1">
    <citation type="submission" date="2021-06" db="EMBL/GenBank/DDBJ databases">
        <authorList>
            <person name="Lu T."/>
            <person name="Wang Q."/>
            <person name="Han X."/>
        </authorList>
    </citation>
    <scope>NUCLEOTIDE SEQUENCE [LARGE SCALE GENOMIC DNA]</scope>
    <source>
        <strain evidence="1 2">LAM0050</strain>
    </source>
</reference>
<dbReference type="RefSeq" id="WP_217734555.1">
    <property type="nucleotide sequence ID" value="NZ_JAHSPR010000002.1"/>
</dbReference>
<keyword evidence="2" id="KW-1185">Reference proteome</keyword>
<gene>
    <name evidence="1" type="ORF">KU392_03270</name>
</gene>
<accession>A0ABS6NKY2</accession>
<dbReference type="Proteomes" id="UP000722165">
    <property type="component" value="Unassembled WGS sequence"/>
</dbReference>
<protein>
    <submittedName>
        <fullName evidence="1">Uncharacterized protein</fullName>
    </submittedName>
</protein>
<dbReference type="EMBL" id="JAHSPR010000002">
    <property type="protein sequence ID" value="MBV4396280.1"/>
    <property type="molecule type" value="Genomic_DNA"/>
</dbReference>
<comment type="caution">
    <text evidence="1">The sequence shown here is derived from an EMBL/GenBank/DDBJ whole genome shotgun (WGS) entry which is preliminary data.</text>
</comment>
<evidence type="ECO:0000313" key="2">
    <source>
        <dbReference type="Proteomes" id="UP000722165"/>
    </source>
</evidence>
<organism evidence="1 2">
    <name type="scientific">Advenella alkanexedens</name>
    <dbReference type="NCBI Taxonomy" id="1481665"/>
    <lineage>
        <taxon>Bacteria</taxon>
        <taxon>Pseudomonadati</taxon>
        <taxon>Pseudomonadota</taxon>
        <taxon>Betaproteobacteria</taxon>
        <taxon>Burkholderiales</taxon>
        <taxon>Alcaligenaceae</taxon>
    </lineage>
</organism>
<evidence type="ECO:0000313" key="1">
    <source>
        <dbReference type="EMBL" id="MBV4396280.1"/>
    </source>
</evidence>
<name>A0ABS6NKY2_9BURK</name>
<sequence>MGKIQLPDEADRRKDMDAWLHRHGQLGSDGECIDFQASYIDDLVGATDYPEFPVHQQADLFKQWQEDKKEKPTSWVFAIRFIVQPLPGQWGPNSQNLGWKSRMIPLRGSCL</sequence>
<proteinExistence type="predicted"/>